<accession>A0A8S0V2E2</accession>
<dbReference type="Gramene" id="OE9A026852T1">
    <property type="protein sequence ID" value="OE9A026852C1"/>
    <property type="gene ID" value="OE9A026852"/>
</dbReference>
<evidence type="ECO:0000259" key="6">
    <source>
        <dbReference type="PROSITE" id="PS50011"/>
    </source>
</evidence>
<gene>
    <name evidence="7" type="ORF">OLEA9_A026852</name>
</gene>
<evidence type="ECO:0000256" key="4">
    <source>
        <dbReference type="ARBA" id="ARBA00022777"/>
    </source>
</evidence>
<evidence type="ECO:0000313" key="7">
    <source>
        <dbReference type="EMBL" id="CAA3025147.1"/>
    </source>
</evidence>
<dbReference type="InterPro" id="IPR001245">
    <property type="entry name" value="Ser-Thr/Tyr_kinase_cat_dom"/>
</dbReference>
<evidence type="ECO:0000256" key="5">
    <source>
        <dbReference type="ARBA" id="ARBA00022840"/>
    </source>
</evidence>
<proteinExistence type="predicted"/>
<dbReference type="EMBL" id="CACTIH010009126">
    <property type="protein sequence ID" value="CAA3025147.1"/>
    <property type="molecule type" value="Genomic_DNA"/>
</dbReference>
<evidence type="ECO:0000313" key="8">
    <source>
        <dbReference type="Proteomes" id="UP000594638"/>
    </source>
</evidence>
<dbReference type="AlphaFoldDB" id="A0A8S0V2E2"/>
<dbReference type="InterPro" id="IPR000719">
    <property type="entry name" value="Prot_kinase_dom"/>
</dbReference>
<evidence type="ECO:0000256" key="3">
    <source>
        <dbReference type="ARBA" id="ARBA00022741"/>
    </source>
</evidence>
<organism evidence="7 8">
    <name type="scientific">Olea europaea subsp. europaea</name>
    <dbReference type="NCBI Taxonomy" id="158383"/>
    <lineage>
        <taxon>Eukaryota</taxon>
        <taxon>Viridiplantae</taxon>
        <taxon>Streptophyta</taxon>
        <taxon>Embryophyta</taxon>
        <taxon>Tracheophyta</taxon>
        <taxon>Spermatophyta</taxon>
        <taxon>Magnoliopsida</taxon>
        <taxon>eudicotyledons</taxon>
        <taxon>Gunneridae</taxon>
        <taxon>Pentapetalae</taxon>
        <taxon>asterids</taxon>
        <taxon>lamiids</taxon>
        <taxon>Lamiales</taxon>
        <taxon>Oleaceae</taxon>
        <taxon>Oleeae</taxon>
        <taxon>Olea</taxon>
    </lineage>
</organism>
<feature type="domain" description="Protein kinase" evidence="6">
    <location>
        <begin position="1"/>
        <end position="134"/>
    </location>
</feature>
<comment type="caution">
    <text evidence="7">The sequence shown here is derived from an EMBL/GenBank/DDBJ whole genome shotgun (WGS) entry which is preliminary data.</text>
</comment>
<dbReference type="Pfam" id="PF07714">
    <property type="entry name" value="PK_Tyr_Ser-Thr"/>
    <property type="match status" value="1"/>
</dbReference>
<protein>
    <submittedName>
        <fullName evidence="7">Serine threonine kinase</fullName>
    </submittedName>
</protein>
<dbReference type="OrthoDB" id="2015071at2759"/>
<sequence length="134" mass="14991">MNVKVLDFMDVSTSVEAAECEGSSGVVLRDDIDEANLDKLPLFSFEMLETATFQFDVTTLLGKGGFGPVYKLIFILNTDFVSCRDSRLKIVHRDLNPRNIFHDECYTPKISDFGMARIFGGYQDHAKNGRVVGT</sequence>
<dbReference type="SUPFAM" id="SSF56112">
    <property type="entry name" value="Protein kinase-like (PK-like)"/>
    <property type="match status" value="1"/>
</dbReference>
<dbReference type="GO" id="GO:0005524">
    <property type="term" value="F:ATP binding"/>
    <property type="evidence" value="ECO:0007669"/>
    <property type="project" value="UniProtKB-KW"/>
</dbReference>
<keyword evidence="2" id="KW-0808">Transferase</keyword>
<dbReference type="PANTHER" id="PTHR27002">
    <property type="entry name" value="RECEPTOR-LIKE SERINE/THREONINE-PROTEIN KINASE SD1-8"/>
    <property type="match status" value="1"/>
</dbReference>
<dbReference type="Proteomes" id="UP000594638">
    <property type="component" value="Unassembled WGS sequence"/>
</dbReference>
<evidence type="ECO:0000256" key="2">
    <source>
        <dbReference type="ARBA" id="ARBA00022679"/>
    </source>
</evidence>
<keyword evidence="8" id="KW-1185">Reference proteome</keyword>
<dbReference type="InterPro" id="IPR011009">
    <property type="entry name" value="Kinase-like_dom_sf"/>
</dbReference>
<reference evidence="7 8" key="1">
    <citation type="submission" date="2019-12" db="EMBL/GenBank/DDBJ databases">
        <authorList>
            <person name="Alioto T."/>
            <person name="Alioto T."/>
            <person name="Gomez Garrido J."/>
        </authorList>
    </citation>
    <scope>NUCLEOTIDE SEQUENCE [LARGE SCALE GENOMIC DNA]</scope>
</reference>
<dbReference type="PANTHER" id="PTHR27002:SF1082">
    <property type="entry name" value="OS06G0693000 PROTEIN"/>
    <property type="match status" value="1"/>
</dbReference>
<keyword evidence="5" id="KW-0067">ATP-binding</keyword>
<keyword evidence="1" id="KW-0723">Serine/threonine-protein kinase</keyword>
<dbReference type="Gene3D" id="1.10.510.10">
    <property type="entry name" value="Transferase(Phosphotransferase) domain 1"/>
    <property type="match status" value="1"/>
</dbReference>
<dbReference type="GO" id="GO:0004674">
    <property type="term" value="F:protein serine/threonine kinase activity"/>
    <property type="evidence" value="ECO:0007669"/>
    <property type="project" value="UniProtKB-KW"/>
</dbReference>
<dbReference type="GO" id="GO:0005886">
    <property type="term" value="C:plasma membrane"/>
    <property type="evidence" value="ECO:0007669"/>
    <property type="project" value="TreeGrafter"/>
</dbReference>
<dbReference type="PROSITE" id="PS50011">
    <property type="entry name" value="PROTEIN_KINASE_DOM"/>
    <property type="match status" value="1"/>
</dbReference>
<keyword evidence="4 7" id="KW-0418">Kinase</keyword>
<evidence type="ECO:0000256" key="1">
    <source>
        <dbReference type="ARBA" id="ARBA00022527"/>
    </source>
</evidence>
<name>A0A8S0V2E2_OLEEU</name>
<keyword evidence="3" id="KW-0547">Nucleotide-binding</keyword>